<dbReference type="PANTHER" id="PTHR30419">
    <property type="entry name" value="HTH-TYPE TRANSCRIPTIONAL REGULATOR YBHD"/>
    <property type="match status" value="1"/>
</dbReference>
<evidence type="ECO:0000256" key="4">
    <source>
        <dbReference type="ARBA" id="ARBA00023163"/>
    </source>
</evidence>
<dbReference type="SUPFAM" id="SSF46785">
    <property type="entry name" value="Winged helix' DNA-binding domain"/>
    <property type="match status" value="1"/>
</dbReference>
<dbReference type="Proteomes" id="UP000214603">
    <property type="component" value="Unassembled WGS sequence"/>
</dbReference>
<evidence type="ECO:0000256" key="3">
    <source>
        <dbReference type="ARBA" id="ARBA00023125"/>
    </source>
</evidence>
<evidence type="ECO:0000259" key="5">
    <source>
        <dbReference type="PROSITE" id="PS50931"/>
    </source>
</evidence>
<name>A0A225MK74_9BURK</name>
<keyword evidence="2" id="KW-0805">Transcription regulation</keyword>
<protein>
    <recommendedName>
        <fullName evidence="5">HTH lysR-type domain-containing protein</fullName>
    </recommendedName>
</protein>
<dbReference type="InterPro" id="IPR005119">
    <property type="entry name" value="LysR_subst-bd"/>
</dbReference>
<dbReference type="Pfam" id="PF00126">
    <property type="entry name" value="HTH_1"/>
    <property type="match status" value="1"/>
</dbReference>
<dbReference type="InterPro" id="IPR036388">
    <property type="entry name" value="WH-like_DNA-bd_sf"/>
</dbReference>
<evidence type="ECO:0000256" key="2">
    <source>
        <dbReference type="ARBA" id="ARBA00023015"/>
    </source>
</evidence>
<dbReference type="Pfam" id="PF03466">
    <property type="entry name" value="LysR_substrate"/>
    <property type="match status" value="1"/>
</dbReference>
<dbReference type="Gene3D" id="1.10.10.10">
    <property type="entry name" value="Winged helix-like DNA-binding domain superfamily/Winged helix DNA-binding domain"/>
    <property type="match status" value="1"/>
</dbReference>
<dbReference type="PANTHER" id="PTHR30419:SF8">
    <property type="entry name" value="NITROGEN ASSIMILATION TRANSCRIPTIONAL ACTIVATOR-RELATED"/>
    <property type="match status" value="1"/>
</dbReference>
<dbReference type="EMBL" id="NJIH01000004">
    <property type="protein sequence ID" value="OWT61716.1"/>
    <property type="molecule type" value="Genomic_DNA"/>
</dbReference>
<evidence type="ECO:0000313" key="7">
    <source>
        <dbReference type="Proteomes" id="UP000214603"/>
    </source>
</evidence>
<proteinExistence type="inferred from homology"/>
<keyword evidence="7" id="KW-1185">Reference proteome</keyword>
<dbReference type="InterPro" id="IPR050950">
    <property type="entry name" value="HTH-type_LysR_regulators"/>
</dbReference>
<dbReference type="InterPro" id="IPR036390">
    <property type="entry name" value="WH_DNA-bd_sf"/>
</dbReference>
<evidence type="ECO:0000256" key="1">
    <source>
        <dbReference type="ARBA" id="ARBA00009437"/>
    </source>
</evidence>
<dbReference type="FunFam" id="1.10.10.10:FF:000001">
    <property type="entry name" value="LysR family transcriptional regulator"/>
    <property type="match status" value="1"/>
</dbReference>
<comment type="caution">
    <text evidence="6">The sequence shown here is derived from an EMBL/GenBank/DDBJ whole genome shotgun (WGS) entry which is preliminary data.</text>
</comment>
<reference evidence="7" key="1">
    <citation type="submission" date="2017-06" db="EMBL/GenBank/DDBJ databases">
        <title>Herbaspirillum phytohormonus sp. nov., isolated from the root nodule of Robinia pseudoacacia in lead-zinc mine.</title>
        <authorList>
            <person name="Fan M."/>
            <person name="Lin Y."/>
        </authorList>
    </citation>
    <scope>NUCLEOTIDE SEQUENCE [LARGE SCALE GENOMIC DNA]</scope>
    <source>
        <strain evidence="7">SC-089</strain>
    </source>
</reference>
<dbReference type="AlphaFoldDB" id="A0A225MK74"/>
<dbReference type="PROSITE" id="PS50931">
    <property type="entry name" value="HTH_LYSR"/>
    <property type="match status" value="1"/>
</dbReference>
<sequence>MYGVTFKQLQAFVVLAQEQNFGRAAERLHVTPPTITATIKTLESTIGMRLFDRSTRSVTLTVHAENFLPIAERLLDDLARALEDLKAFKNRRKGSVIAIGATSFMAHVLAPAVAKLASSSPEIKVRMIQESTLRVTQEVLDGKADFGITALKETGPDLVSIPLVTDKFGIVCHRDHPLAAQDGPIELRDAARYPVIGLNHANGLQIALAANNRIPIEFRSPLREVSTINLMEPFLEQNVCVALLPALGARVVQRPSLVFRPVRIALSRNLDLILPRHRSLTPAAQALIGLMCEQLHLLRNEPMLRIANSMEELRALTTVV</sequence>
<dbReference type="RefSeq" id="WP_088602803.1">
    <property type="nucleotide sequence ID" value="NZ_NJIH01000004.1"/>
</dbReference>
<gene>
    <name evidence="6" type="ORF">CEY11_07670</name>
</gene>
<dbReference type="PRINTS" id="PR00039">
    <property type="entry name" value="HTHLYSR"/>
</dbReference>
<dbReference type="Gene3D" id="3.40.190.290">
    <property type="match status" value="1"/>
</dbReference>
<dbReference type="GO" id="GO:0005829">
    <property type="term" value="C:cytosol"/>
    <property type="evidence" value="ECO:0007669"/>
    <property type="project" value="TreeGrafter"/>
</dbReference>
<evidence type="ECO:0000313" key="6">
    <source>
        <dbReference type="EMBL" id="OWT61716.1"/>
    </source>
</evidence>
<accession>A0A225MK74</accession>
<dbReference type="GO" id="GO:0003677">
    <property type="term" value="F:DNA binding"/>
    <property type="evidence" value="ECO:0007669"/>
    <property type="project" value="UniProtKB-KW"/>
</dbReference>
<keyword evidence="4" id="KW-0804">Transcription</keyword>
<keyword evidence="3" id="KW-0238">DNA-binding</keyword>
<organism evidence="6 7">
    <name type="scientific">Candidimonas nitroreducens</name>
    <dbReference type="NCBI Taxonomy" id="683354"/>
    <lineage>
        <taxon>Bacteria</taxon>
        <taxon>Pseudomonadati</taxon>
        <taxon>Pseudomonadota</taxon>
        <taxon>Betaproteobacteria</taxon>
        <taxon>Burkholderiales</taxon>
        <taxon>Alcaligenaceae</taxon>
        <taxon>Candidimonas</taxon>
    </lineage>
</organism>
<feature type="domain" description="HTH lysR-type" evidence="5">
    <location>
        <begin position="4"/>
        <end position="61"/>
    </location>
</feature>
<dbReference type="GO" id="GO:0003700">
    <property type="term" value="F:DNA-binding transcription factor activity"/>
    <property type="evidence" value="ECO:0007669"/>
    <property type="project" value="InterPro"/>
</dbReference>
<comment type="similarity">
    <text evidence="1">Belongs to the LysR transcriptional regulatory family.</text>
</comment>
<dbReference type="SUPFAM" id="SSF53850">
    <property type="entry name" value="Periplasmic binding protein-like II"/>
    <property type="match status" value="1"/>
</dbReference>
<dbReference type="InterPro" id="IPR000847">
    <property type="entry name" value="LysR_HTH_N"/>
</dbReference>